<protein>
    <recommendedName>
        <fullName evidence="4">WxL domain-containing protein</fullName>
    </recommendedName>
</protein>
<keyword evidence="3" id="KW-1185">Reference proteome</keyword>
<dbReference type="EMBL" id="AZCX01000005">
    <property type="protein sequence ID" value="KRK47834.1"/>
    <property type="molecule type" value="Genomic_DNA"/>
</dbReference>
<dbReference type="Proteomes" id="UP000050911">
    <property type="component" value="Unassembled WGS sequence"/>
</dbReference>
<accession>A0A0R1HWT8</accession>
<dbReference type="OrthoDB" id="2286884at2"/>
<dbReference type="PATRIC" id="fig|1302272.5.peg.2082"/>
<name>A0A0R1HWT8_9LACO</name>
<feature type="signal peptide" evidence="1">
    <location>
        <begin position="1"/>
        <end position="19"/>
    </location>
</feature>
<keyword evidence="1" id="KW-0732">Signal</keyword>
<evidence type="ECO:0000256" key="1">
    <source>
        <dbReference type="SAM" id="SignalP"/>
    </source>
</evidence>
<dbReference type="STRING" id="1302272.FC96_GL002038"/>
<evidence type="ECO:0000313" key="2">
    <source>
        <dbReference type="EMBL" id="KRK47834.1"/>
    </source>
</evidence>
<evidence type="ECO:0008006" key="4">
    <source>
        <dbReference type="Google" id="ProtNLM"/>
    </source>
</evidence>
<comment type="caution">
    <text evidence="2">The sequence shown here is derived from an EMBL/GenBank/DDBJ whole genome shotgun (WGS) entry which is preliminary data.</text>
</comment>
<feature type="chain" id="PRO_5038523291" description="WxL domain-containing protein" evidence="1">
    <location>
        <begin position="20"/>
        <end position="220"/>
    </location>
</feature>
<sequence length="220" mass="24693">MKKIVQGLMAFGCTLFVSATVGSAKTDFVTTTAPIEVGTVVIPKNTRLSFIDTSQVANRTVANIDWSALSYTLRQQKAGDSLQLPYSDHLRASKDTAADRLPWFYQGRYVGSEARQLARKMLKVTSDQYLEYYKSHDAQQKPISTTKITKSIKKGKFTFLYAKTNMAKLPDKKVRSTGNYRYRLTIRDNGTKTDPASQQKYSSFSVGRVANKFFVPEGRA</sequence>
<evidence type="ECO:0000313" key="3">
    <source>
        <dbReference type="Proteomes" id="UP000050911"/>
    </source>
</evidence>
<proteinExistence type="predicted"/>
<organism evidence="2 3">
    <name type="scientific">Secundilactobacillus kimchicus JCM 15530</name>
    <dbReference type="NCBI Taxonomy" id="1302272"/>
    <lineage>
        <taxon>Bacteria</taxon>
        <taxon>Bacillati</taxon>
        <taxon>Bacillota</taxon>
        <taxon>Bacilli</taxon>
        <taxon>Lactobacillales</taxon>
        <taxon>Lactobacillaceae</taxon>
        <taxon>Secundilactobacillus</taxon>
    </lineage>
</organism>
<dbReference type="RefSeq" id="WP_056942586.1">
    <property type="nucleotide sequence ID" value="NZ_AZCX01000005.1"/>
</dbReference>
<dbReference type="AlphaFoldDB" id="A0A0R1HWT8"/>
<reference evidence="2 3" key="1">
    <citation type="journal article" date="2015" name="Genome Announc.">
        <title>Expanding the biotechnology potential of lactobacilli through comparative genomics of 213 strains and associated genera.</title>
        <authorList>
            <person name="Sun Z."/>
            <person name="Harris H.M."/>
            <person name="McCann A."/>
            <person name="Guo C."/>
            <person name="Argimon S."/>
            <person name="Zhang W."/>
            <person name="Yang X."/>
            <person name="Jeffery I.B."/>
            <person name="Cooney J.C."/>
            <person name="Kagawa T.F."/>
            <person name="Liu W."/>
            <person name="Song Y."/>
            <person name="Salvetti E."/>
            <person name="Wrobel A."/>
            <person name="Rasinkangas P."/>
            <person name="Parkhill J."/>
            <person name="Rea M.C."/>
            <person name="O'Sullivan O."/>
            <person name="Ritari J."/>
            <person name="Douillard F.P."/>
            <person name="Paul Ross R."/>
            <person name="Yang R."/>
            <person name="Briner A.E."/>
            <person name="Felis G.E."/>
            <person name="de Vos W.M."/>
            <person name="Barrangou R."/>
            <person name="Klaenhammer T.R."/>
            <person name="Caufield P.W."/>
            <person name="Cui Y."/>
            <person name="Zhang H."/>
            <person name="O'Toole P.W."/>
        </authorList>
    </citation>
    <scope>NUCLEOTIDE SEQUENCE [LARGE SCALE GENOMIC DNA]</scope>
    <source>
        <strain evidence="2 3">JCM 15530</strain>
    </source>
</reference>
<gene>
    <name evidence="2" type="ORF">FC96_GL002038</name>
</gene>